<reference evidence="1 2" key="2">
    <citation type="submission" date="2024-06" db="EMBL/GenBank/DDBJ databases">
        <title>Thioclava kandeliae sp. nov. from a rhizosphere soil sample of Kandelia candel in a mangrove.</title>
        <authorList>
            <person name="Mu T."/>
        </authorList>
    </citation>
    <scope>NUCLEOTIDE SEQUENCE [LARGE SCALE GENOMIC DNA]</scope>
    <source>
        <strain evidence="1 2">CPCC 100088</strain>
    </source>
</reference>
<comment type="caution">
    <text evidence="1">The sequence shown here is derived from an EMBL/GenBank/DDBJ whole genome shotgun (WGS) entry which is preliminary data.</text>
</comment>
<reference evidence="1 2" key="1">
    <citation type="submission" date="2024-01" db="EMBL/GenBank/DDBJ databases">
        <authorList>
            <person name="Deng Y."/>
            <person name="Su J."/>
        </authorList>
    </citation>
    <scope>NUCLEOTIDE SEQUENCE [LARGE SCALE GENOMIC DNA]</scope>
    <source>
        <strain evidence="1 2">CPCC 100088</strain>
    </source>
</reference>
<dbReference type="InterPro" id="IPR038666">
    <property type="entry name" value="SSP1_head-tail_sf"/>
</dbReference>
<gene>
    <name evidence="1" type="ORF">VSX56_07365</name>
</gene>
<evidence type="ECO:0000313" key="2">
    <source>
        <dbReference type="Proteomes" id="UP001438953"/>
    </source>
</evidence>
<evidence type="ECO:0000313" key="1">
    <source>
        <dbReference type="EMBL" id="MER5171592.1"/>
    </source>
</evidence>
<proteinExistence type="predicted"/>
<name>A0ABV1SFB9_9RHOB</name>
<keyword evidence="2" id="KW-1185">Reference proteome</keyword>
<dbReference type="Proteomes" id="UP001438953">
    <property type="component" value="Unassembled WGS sequence"/>
</dbReference>
<dbReference type="Gene3D" id="2.40.10.270">
    <property type="entry name" value="Bacteriophage SPP1 head-tail adaptor protein"/>
    <property type="match status" value="1"/>
</dbReference>
<organism evidence="1 2">
    <name type="scientific">Thioclava kandeliae</name>
    <dbReference type="NCBI Taxonomy" id="3070818"/>
    <lineage>
        <taxon>Bacteria</taxon>
        <taxon>Pseudomonadati</taxon>
        <taxon>Pseudomonadota</taxon>
        <taxon>Alphaproteobacteria</taxon>
        <taxon>Rhodobacterales</taxon>
        <taxon>Paracoccaceae</taxon>
        <taxon>Thioclava</taxon>
    </lineage>
</organism>
<protein>
    <submittedName>
        <fullName evidence="1">Head-tail adaptor protein</fullName>
    </submittedName>
</protein>
<sequence>MEADMSAGDLDRRVQFRRVTRMNTALGQEETWADLGSPVWASRRDVSDGEKAAAGGVFSTVSARFQIRSSTFSRGITAKDMLTCDGREWEIVGIKEIGRRDRIEITATARTDR</sequence>
<dbReference type="EMBL" id="JAYWLC010000004">
    <property type="protein sequence ID" value="MER5171592.1"/>
    <property type="molecule type" value="Genomic_DNA"/>
</dbReference>
<accession>A0ABV1SFB9</accession>
<dbReference type="InterPro" id="IPR008767">
    <property type="entry name" value="Phage_SPP1_head-tail_adaptor"/>
</dbReference>
<dbReference type="Pfam" id="PF05521">
    <property type="entry name" value="Phage_HCP"/>
    <property type="match status" value="1"/>
</dbReference>